<protein>
    <submittedName>
        <fullName evidence="9">Alkaline phosphatase</fullName>
    </submittedName>
    <submittedName>
        <fullName evidence="10">DedA family protein</fullName>
    </submittedName>
</protein>
<dbReference type="STRING" id="45670.SN16_10630"/>
<evidence type="ECO:0000259" key="8">
    <source>
        <dbReference type="Pfam" id="PF09335"/>
    </source>
</evidence>
<evidence type="ECO:0000256" key="4">
    <source>
        <dbReference type="ARBA" id="ARBA00022692"/>
    </source>
</evidence>
<feature type="transmembrane region" description="Helical" evidence="7">
    <location>
        <begin position="179"/>
        <end position="196"/>
    </location>
</feature>
<feature type="transmembrane region" description="Helical" evidence="7">
    <location>
        <begin position="50"/>
        <end position="72"/>
    </location>
</feature>
<comment type="caution">
    <text evidence="9">The sequence shown here is derived from an EMBL/GenBank/DDBJ whole genome shotgun (WGS) entry which is preliminary data.</text>
</comment>
<dbReference type="OrthoDB" id="9813426at2"/>
<dbReference type="Pfam" id="PF09335">
    <property type="entry name" value="VTT_dom"/>
    <property type="match status" value="1"/>
</dbReference>
<dbReference type="GeneID" id="77846007"/>
<keyword evidence="4 7" id="KW-0812">Transmembrane</keyword>
<dbReference type="RefSeq" id="WP_040106597.1">
    <property type="nucleotide sequence ID" value="NZ_JABEVU030000001.1"/>
</dbReference>
<evidence type="ECO:0000313" key="9">
    <source>
        <dbReference type="EMBL" id="KIH69956.1"/>
    </source>
</evidence>
<feature type="transmembrane region" description="Helical" evidence="7">
    <location>
        <begin position="137"/>
        <end position="159"/>
    </location>
</feature>
<dbReference type="PANTHER" id="PTHR42709">
    <property type="entry name" value="ALKALINE PHOSPHATASE LIKE PROTEIN"/>
    <property type="match status" value="1"/>
</dbReference>
<proteinExistence type="inferred from homology"/>
<keyword evidence="5 7" id="KW-1133">Transmembrane helix</keyword>
<dbReference type="AlphaFoldDB" id="A0A0C2HK56"/>
<reference evidence="9 11" key="1">
    <citation type="submission" date="2015-01" db="EMBL/GenBank/DDBJ databases">
        <title>Genome sequences of high lactate-tolerant strain Salinicoccus roseus W12 with industrial interest.</title>
        <authorList>
            <person name="Wang H."/>
            <person name="Yu B."/>
        </authorList>
    </citation>
    <scope>NUCLEOTIDE SEQUENCE [LARGE SCALE GENOMIC DNA]</scope>
    <source>
        <strain evidence="9 11">W12</strain>
    </source>
</reference>
<accession>A0A0C2HK56</accession>
<sequence length="202" mass="22496">MESLLTYIINNFGRLGIAFLMALENVFPPLPSEVVLSFGGFMTTQSSLGMTGVVISATIGSVGGATVLYYFGKFQAQKRMEKIVDKWGHILPIDKEDIYKTNDWFSKFQSVAVFICRFIPVMRSIISIPAGMVHMNILLFLTLTTVGTLIWNTVLVYLGASAGGSWQTIVGYMDIYSKIMYGILIAVVITLIFLLIKKKKKR</sequence>
<evidence type="ECO:0000256" key="5">
    <source>
        <dbReference type="ARBA" id="ARBA00022989"/>
    </source>
</evidence>
<organism evidence="9 11">
    <name type="scientific">Salinicoccus roseus</name>
    <dbReference type="NCBI Taxonomy" id="45670"/>
    <lineage>
        <taxon>Bacteria</taxon>
        <taxon>Bacillati</taxon>
        <taxon>Bacillota</taxon>
        <taxon>Bacilli</taxon>
        <taxon>Bacillales</taxon>
        <taxon>Staphylococcaceae</taxon>
        <taxon>Salinicoccus</taxon>
    </lineage>
</organism>
<comment type="subcellular location">
    <subcellularLocation>
        <location evidence="1">Cell membrane</location>
        <topology evidence="1">Multi-pass membrane protein</topology>
    </subcellularLocation>
</comment>
<dbReference type="Proteomes" id="UP000031546">
    <property type="component" value="Unassembled WGS sequence"/>
</dbReference>
<keyword evidence="12" id="KW-1185">Reference proteome</keyword>
<evidence type="ECO:0000256" key="6">
    <source>
        <dbReference type="ARBA" id="ARBA00023136"/>
    </source>
</evidence>
<evidence type="ECO:0000313" key="12">
    <source>
        <dbReference type="Proteomes" id="UP000527860"/>
    </source>
</evidence>
<reference evidence="10" key="3">
    <citation type="submission" date="2020-04" db="EMBL/GenBank/DDBJ databases">
        <authorList>
            <person name="Tanveer F."/>
            <person name="Xie Y."/>
            <person name="Shinwari Z.K."/>
        </authorList>
    </citation>
    <scope>NUCLEOTIDE SEQUENCE</scope>
    <source>
        <strain evidence="10">MOSEL-ME25</strain>
    </source>
</reference>
<keyword evidence="3" id="KW-1003">Cell membrane</keyword>
<feature type="domain" description="VTT" evidence="8">
    <location>
        <begin position="30"/>
        <end position="160"/>
    </location>
</feature>
<keyword evidence="6 7" id="KW-0472">Membrane</keyword>
<dbReference type="InterPro" id="IPR051311">
    <property type="entry name" value="DedA_domain"/>
</dbReference>
<evidence type="ECO:0000256" key="3">
    <source>
        <dbReference type="ARBA" id="ARBA00022475"/>
    </source>
</evidence>
<gene>
    <name evidence="10" type="ORF">F7P68_0012050</name>
    <name evidence="9" type="ORF">SN16_10630</name>
</gene>
<dbReference type="Proteomes" id="UP000527860">
    <property type="component" value="Unassembled WGS sequence"/>
</dbReference>
<evidence type="ECO:0000313" key="11">
    <source>
        <dbReference type="Proteomes" id="UP000031546"/>
    </source>
</evidence>
<evidence type="ECO:0000256" key="2">
    <source>
        <dbReference type="ARBA" id="ARBA00010792"/>
    </source>
</evidence>
<comment type="similarity">
    <text evidence="2">Belongs to the DedA family.</text>
</comment>
<reference evidence="12" key="2">
    <citation type="submission" date="2020-04" db="EMBL/GenBank/DDBJ databases">
        <title>Genome analysis and biological profiling of marine Cellulosimicrobium funkei MOSEL-ME6.</title>
        <authorList>
            <person name="Tanveer F."/>
            <person name="Xie Y."/>
            <person name="Shinwari Z.K."/>
        </authorList>
    </citation>
    <scope>NUCLEOTIDE SEQUENCE [LARGE SCALE GENOMIC DNA]</scope>
    <source>
        <strain evidence="12">MOSEL-ME25</strain>
    </source>
</reference>
<dbReference type="InterPro" id="IPR032816">
    <property type="entry name" value="VTT_dom"/>
</dbReference>
<feature type="transmembrane region" description="Helical" evidence="7">
    <location>
        <begin position="12"/>
        <end position="30"/>
    </location>
</feature>
<dbReference type="EMBL" id="JXII01000009">
    <property type="protein sequence ID" value="KIH69956.1"/>
    <property type="molecule type" value="Genomic_DNA"/>
</dbReference>
<dbReference type="PANTHER" id="PTHR42709:SF6">
    <property type="entry name" value="UNDECAPRENYL PHOSPHATE TRANSPORTER A"/>
    <property type="match status" value="1"/>
</dbReference>
<evidence type="ECO:0000313" key="10">
    <source>
        <dbReference type="EMBL" id="MDB0581255.1"/>
    </source>
</evidence>
<reference evidence="10 12" key="4">
    <citation type="submission" date="2022-12" db="EMBL/GenBank/DDBJ databases">
        <title>Genome analysis and biological profiling of marine Salinicoccus roseus MOSEL-ME25.</title>
        <authorList>
            <person name="Mirza F.T."/>
            <person name="Xie Y."/>
            <person name="Shinwari Z.K."/>
        </authorList>
    </citation>
    <scope>NUCLEOTIDE SEQUENCE [LARGE SCALE GENOMIC DNA]</scope>
    <source>
        <strain evidence="10 12">MOSEL-ME25</strain>
    </source>
</reference>
<evidence type="ECO:0000256" key="7">
    <source>
        <dbReference type="SAM" id="Phobius"/>
    </source>
</evidence>
<dbReference type="EMBL" id="JABEVU030000001">
    <property type="protein sequence ID" value="MDB0581255.1"/>
    <property type="molecule type" value="Genomic_DNA"/>
</dbReference>
<name>A0A0C2HK56_9STAP</name>
<dbReference type="GO" id="GO:0005886">
    <property type="term" value="C:plasma membrane"/>
    <property type="evidence" value="ECO:0007669"/>
    <property type="project" value="UniProtKB-SubCell"/>
</dbReference>
<evidence type="ECO:0000256" key="1">
    <source>
        <dbReference type="ARBA" id="ARBA00004651"/>
    </source>
</evidence>